<reference evidence="2" key="2">
    <citation type="submission" date="2023-01" db="EMBL/GenBank/DDBJ databases">
        <authorList>
            <person name="Petersen C."/>
        </authorList>
    </citation>
    <scope>NUCLEOTIDE SEQUENCE</scope>
    <source>
        <strain evidence="2">IBT 17514</strain>
    </source>
</reference>
<dbReference type="EMBL" id="JAQJAN010000001">
    <property type="protein sequence ID" value="KAJ5740284.1"/>
    <property type="molecule type" value="Genomic_DNA"/>
</dbReference>
<comment type="caution">
    <text evidence="2">The sequence shown here is derived from an EMBL/GenBank/DDBJ whole genome shotgun (WGS) entry which is preliminary data.</text>
</comment>
<evidence type="ECO:0008006" key="4">
    <source>
        <dbReference type="Google" id="ProtNLM"/>
    </source>
</evidence>
<evidence type="ECO:0000313" key="3">
    <source>
        <dbReference type="Proteomes" id="UP001215712"/>
    </source>
</evidence>
<dbReference type="AlphaFoldDB" id="A0AAD6HVS8"/>
<feature type="chain" id="PRO_5042297675" description="Lysine-specific metallo-endopeptidase domain-containing protein" evidence="1">
    <location>
        <begin position="21"/>
        <end position="353"/>
    </location>
</feature>
<name>A0AAD6HVS8_9EURO</name>
<dbReference type="InterPro" id="IPR024079">
    <property type="entry name" value="MetalloPept_cat_dom_sf"/>
</dbReference>
<evidence type="ECO:0000313" key="2">
    <source>
        <dbReference type="EMBL" id="KAJ5740284.1"/>
    </source>
</evidence>
<dbReference type="SUPFAM" id="SSF55486">
    <property type="entry name" value="Metalloproteases ('zincins'), catalytic domain"/>
    <property type="match status" value="1"/>
</dbReference>
<dbReference type="Proteomes" id="UP001215712">
    <property type="component" value="Unassembled WGS sequence"/>
</dbReference>
<dbReference type="Gene3D" id="3.40.390.10">
    <property type="entry name" value="Collagenase (Catalytic Domain)"/>
    <property type="match status" value="1"/>
</dbReference>
<reference evidence="2" key="1">
    <citation type="journal article" date="2023" name="IMA Fungus">
        <title>Comparative genomic study of the Penicillium genus elucidates a diverse pangenome and 15 lateral gene transfer events.</title>
        <authorList>
            <person name="Petersen C."/>
            <person name="Sorensen T."/>
            <person name="Nielsen M.R."/>
            <person name="Sondergaard T.E."/>
            <person name="Sorensen J.L."/>
            <person name="Fitzpatrick D.A."/>
            <person name="Frisvad J.C."/>
            <person name="Nielsen K.L."/>
        </authorList>
    </citation>
    <scope>NUCLEOTIDE SEQUENCE</scope>
    <source>
        <strain evidence="2">IBT 17514</strain>
    </source>
</reference>
<keyword evidence="1" id="KW-0732">Signal</keyword>
<organism evidence="2 3">
    <name type="scientific">Penicillium malachiteum</name>
    <dbReference type="NCBI Taxonomy" id="1324776"/>
    <lineage>
        <taxon>Eukaryota</taxon>
        <taxon>Fungi</taxon>
        <taxon>Dikarya</taxon>
        <taxon>Ascomycota</taxon>
        <taxon>Pezizomycotina</taxon>
        <taxon>Eurotiomycetes</taxon>
        <taxon>Eurotiomycetidae</taxon>
        <taxon>Eurotiales</taxon>
        <taxon>Aspergillaceae</taxon>
        <taxon>Penicillium</taxon>
    </lineage>
</organism>
<gene>
    <name evidence="2" type="ORF">N7493_000156</name>
</gene>
<sequence length="353" mass="38953">MLVTLGRILLLASALQCAQGLRIVPDHVFKNNRTSVVGRRDDGDAIDNNWTPITDWETFLLHTRTCGSSDAEADAAVSVLTIAEFGDILNDVKIINEGAYAATSTLQSAWTKMSNNEELSTEEKSQIDFYMAMYGTFKKDDNTGMTRASGQISRLTDFSNAFVQGLELGIFNIRIIWEDTAFELIDYINDDTSEKEEGWSFGNDAESFVITRKSTSQNSICEDADGNSLALAFVMPGTADYDYLTICPEGWTAFNEATTISAQKAKSVSDLEYEDLDTVVKKPAESIFIHELTHAGSFWGTLKTDDVALSKGDKAYGFEKIVQLAEEGNSEDDATELKSLKNADTYAYWAVAH</sequence>
<dbReference type="GO" id="GO:0008237">
    <property type="term" value="F:metallopeptidase activity"/>
    <property type="evidence" value="ECO:0007669"/>
    <property type="project" value="InterPro"/>
</dbReference>
<proteinExistence type="predicted"/>
<feature type="signal peptide" evidence="1">
    <location>
        <begin position="1"/>
        <end position="20"/>
    </location>
</feature>
<keyword evidence="3" id="KW-1185">Reference proteome</keyword>
<evidence type="ECO:0000256" key="1">
    <source>
        <dbReference type="SAM" id="SignalP"/>
    </source>
</evidence>
<protein>
    <recommendedName>
        <fullName evidence="4">Lysine-specific metallo-endopeptidase domain-containing protein</fullName>
    </recommendedName>
</protein>
<accession>A0AAD6HVS8</accession>